<dbReference type="PRINTS" id="PR00260">
    <property type="entry name" value="CHEMTRNSDUCR"/>
</dbReference>
<feature type="transmembrane region" description="Helical" evidence="6">
    <location>
        <begin position="16"/>
        <end position="38"/>
    </location>
</feature>
<evidence type="ECO:0000256" key="6">
    <source>
        <dbReference type="SAM" id="Phobius"/>
    </source>
</evidence>
<gene>
    <name evidence="9" type="ordered locus">Tcr_0570</name>
</gene>
<keyword evidence="6" id="KW-1133">Transmembrane helix</keyword>
<dbReference type="GO" id="GO:0006935">
    <property type="term" value="P:chemotaxis"/>
    <property type="evidence" value="ECO:0007669"/>
    <property type="project" value="InterPro"/>
</dbReference>
<dbReference type="Pfam" id="PF00015">
    <property type="entry name" value="MCPsignal"/>
    <property type="match status" value="1"/>
</dbReference>
<organism evidence="9">
    <name type="scientific">Hydrogenovibrio crunogenus (strain DSM 25203 / XCL-2)</name>
    <name type="common">Thiomicrospira crunogena</name>
    <dbReference type="NCBI Taxonomy" id="317025"/>
    <lineage>
        <taxon>Bacteria</taxon>
        <taxon>Pseudomonadati</taxon>
        <taxon>Pseudomonadota</taxon>
        <taxon>Gammaproteobacteria</taxon>
        <taxon>Thiotrichales</taxon>
        <taxon>Piscirickettsiaceae</taxon>
        <taxon>Hydrogenovibrio</taxon>
    </lineage>
</organism>
<dbReference type="Gene3D" id="1.10.287.950">
    <property type="entry name" value="Methyl-accepting chemotaxis protein"/>
    <property type="match status" value="1"/>
</dbReference>
<comment type="subcellular location">
    <subcellularLocation>
        <location evidence="1">Membrane</location>
    </subcellularLocation>
</comment>
<protein>
    <submittedName>
        <fullName evidence="9">Methyl-accepting chemotaxis sensory transducer</fullName>
    </submittedName>
</protein>
<sequence length="674" mass="75721">MEKFLQKLTIKQKMRFGFGVIWTVLAIITIQAAVNLFIVRENVKEVVEVKQPIALQANEMANVLEKSMNALSMYMLTNDPENLKSYAKGIENSEEILAKLNAKISANQSKEDAEVLDRILNDLSQLPTFIEQVKVLQSDRSKKFPAFEFVNREMMPSAVLIQQQIGLMIDSELVDLNSHRKPILDALLNLQKDWLNVLSGLRGYVAFRNESMAADTENYLNAVERGLEYLATQSQFELTLEEEDGVEKTRAAYERYRENFMALKRIHQGPKWRMDTWLMENKIKPLFNSLETDLEHISESSVTQMQETSQDVVDSTLRNLILLLSLSVFGQLIGMIISRKVTNSVVKPVIRSANAMKDIAYGEGDLTRRLHADGKDELADLARYFNEFISKIQSTLKEVTETVSELEVSSRGLLEVTHETKEGVEQQLEASQRLSRSMITMSEKAKSVEDHSHNTSRATDQAAERVKEGGEVVQGAAQNIRNISDGMEKITQAVMQLNDDSQTISTVINVIREIAEQTNLLALNAAIEAARAGEHGRGFAVVADEVRGLAQRTQESTVQIERVIEKIRKATHETVKVVEVGRETTQAGYDSVMKVERVLSPVVILMDDINKMSSEMLTSAQSQTSLAVEVNEHINQIHGVTQKTVEGAGNTESSSNRLQQLADKLDRLVHQFKI</sequence>
<evidence type="ECO:0000256" key="2">
    <source>
        <dbReference type="ARBA" id="ARBA00023224"/>
    </source>
</evidence>
<evidence type="ECO:0000256" key="5">
    <source>
        <dbReference type="SAM" id="Coils"/>
    </source>
</evidence>
<dbReference type="KEGG" id="tcx:Tcr_0570"/>
<dbReference type="GO" id="GO:0016020">
    <property type="term" value="C:membrane"/>
    <property type="evidence" value="ECO:0007669"/>
    <property type="project" value="UniProtKB-SubCell"/>
</dbReference>
<keyword evidence="6" id="KW-0812">Transmembrane</keyword>
<dbReference type="OrthoDB" id="5620315at2"/>
<dbReference type="AlphaFoldDB" id="Q31I57"/>
<dbReference type="GO" id="GO:0004888">
    <property type="term" value="F:transmembrane signaling receptor activity"/>
    <property type="evidence" value="ECO:0007669"/>
    <property type="project" value="InterPro"/>
</dbReference>
<comment type="similarity">
    <text evidence="3">Belongs to the methyl-accepting chemotaxis (MCP) protein family.</text>
</comment>
<dbReference type="SUPFAM" id="SSF58104">
    <property type="entry name" value="Methyl-accepting chemotaxis protein (MCP) signaling domain"/>
    <property type="match status" value="1"/>
</dbReference>
<evidence type="ECO:0000256" key="3">
    <source>
        <dbReference type="ARBA" id="ARBA00029447"/>
    </source>
</evidence>
<name>Q31I57_HYDCU</name>
<evidence type="ECO:0000256" key="4">
    <source>
        <dbReference type="PROSITE-ProRule" id="PRU00284"/>
    </source>
</evidence>
<dbReference type="InterPro" id="IPR004089">
    <property type="entry name" value="MCPsignal_dom"/>
</dbReference>
<evidence type="ECO:0000313" key="9">
    <source>
        <dbReference type="EMBL" id="ABB41166.1"/>
    </source>
</evidence>
<dbReference type="Pfam" id="PF00672">
    <property type="entry name" value="HAMP"/>
    <property type="match status" value="1"/>
</dbReference>
<dbReference type="eggNOG" id="COG0840">
    <property type="taxonomic scope" value="Bacteria"/>
</dbReference>
<dbReference type="PANTHER" id="PTHR32089">
    <property type="entry name" value="METHYL-ACCEPTING CHEMOTAXIS PROTEIN MCPB"/>
    <property type="match status" value="1"/>
</dbReference>
<dbReference type="InterPro" id="IPR003660">
    <property type="entry name" value="HAMP_dom"/>
</dbReference>
<dbReference type="PANTHER" id="PTHR32089:SF112">
    <property type="entry name" value="LYSOZYME-LIKE PROTEIN-RELATED"/>
    <property type="match status" value="1"/>
</dbReference>
<dbReference type="SMART" id="SM00304">
    <property type="entry name" value="HAMP"/>
    <property type="match status" value="1"/>
</dbReference>
<dbReference type="CDD" id="cd11386">
    <property type="entry name" value="MCP_signal"/>
    <property type="match status" value="1"/>
</dbReference>
<keyword evidence="2 4" id="KW-0807">Transducer</keyword>
<dbReference type="EMBL" id="CP000109">
    <property type="protein sequence ID" value="ABB41166.1"/>
    <property type="molecule type" value="Genomic_DNA"/>
</dbReference>
<keyword evidence="5" id="KW-0175">Coiled coil</keyword>
<evidence type="ECO:0000256" key="1">
    <source>
        <dbReference type="ARBA" id="ARBA00004370"/>
    </source>
</evidence>
<dbReference type="CDD" id="cd06225">
    <property type="entry name" value="HAMP"/>
    <property type="match status" value="1"/>
</dbReference>
<dbReference type="HOGENOM" id="CLU_000445_107_27_6"/>
<keyword evidence="6" id="KW-0472">Membrane</keyword>
<dbReference type="PROSITE" id="PS50885">
    <property type="entry name" value="HAMP"/>
    <property type="match status" value="1"/>
</dbReference>
<evidence type="ECO:0000259" key="7">
    <source>
        <dbReference type="PROSITE" id="PS50111"/>
    </source>
</evidence>
<proteinExistence type="inferred from homology"/>
<feature type="domain" description="Methyl-accepting transducer" evidence="7">
    <location>
        <begin position="402"/>
        <end position="638"/>
    </location>
</feature>
<feature type="domain" description="HAMP" evidence="8">
    <location>
        <begin position="343"/>
        <end position="397"/>
    </location>
</feature>
<evidence type="ECO:0000259" key="8">
    <source>
        <dbReference type="PROSITE" id="PS50885"/>
    </source>
</evidence>
<dbReference type="STRING" id="317025.Tcr_0570"/>
<reference evidence="9" key="1">
    <citation type="submission" date="2006-07" db="EMBL/GenBank/DDBJ databases">
        <title>Complete sequence of Thiomicrospira crunogena XCL-2.</title>
        <authorList>
            <consortium name="US DOE Joint Genome Institute"/>
            <person name="Copeland A."/>
            <person name="Lucas S."/>
            <person name="Lapidus A."/>
            <person name="Barry K."/>
            <person name="Detter J.C."/>
            <person name="Glavina del Rio T."/>
            <person name="Hammon N."/>
            <person name="Israni S."/>
            <person name="Dalin E."/>
            <person name="Tice H."/>
            <person name="Pitluck S."/>
            <person name="Chain P."/>
            <person name="Malfatti S."/>
            <person name="Shin M."/>
            <person name="Vergez L."/>
            <person name="Schmutz J."/>
            <person name="Larimer F."/>
            <person name="Land M."/>
            <person name="Hauser L."/>
            <person name="Kyrpides N."/>
            <person name="Lykidis A."/>
            <person name="Scott K.M."/>
            <person name="Sievert S."/>
            <person name="Kerfeld C."/>
            <person name="Freyermuth S."/>
            <person name="Dobrinski K."/>
            <person name="Boller A."/>
            <person name="Fitzpatrick K."/>
            <person name="Thoma P."/>
            <person name="Moore J."/>
            <person name="Richardson P."/>
        </authorList>
    </citation>
    <scope>NUCLEOTIDE SEQUENCE</scope>
    <source>
        <strain evidence="9">XCL-2</strain>
    </source>
</reference>
<dbReference type="SMART" id="SM00283">
    <property type="entry name" value="MA"/>
    <property type="match status" value="1"/>
</dbReference>
<accession>Q31I57</accession>
<dbReference type="GO" id="GO:0007165">
    <property type="term" value="P:signal transduction"/>
    <property type="evidence" value="ECO:0007669"/>
    <property type="project" value="UniProtKB-KW"/>
</dbReference>
<dbReference type="PROSITE" id="PS50111">
    <property type="entry name" value="CHEMOTAXIS_TRANSDUC_2"/>
    <property type="match status" value="1"/>
</dbReference>
<feature type="coiled-coil region" evidence="5">
    <location>
        <begin position="83"/>
        <end position="110"/>
    </location>
</feature>
<dbReference type="InterPro" id="IPR004090">
    <property type="entry name" value="Chemotax_Me-accpt_rcpt"/>
</dbReference>
<dbReference type="FunFam" id="1.10.287.950:FF:000001">
    <property type="entry name" value="Methyl-accepting chemotaxis sensory transducer"/>
    <property type="match status" value="1"/>
</dbReference>